<evidence type="ECO:0000256" key="2">
    <source>
        <dbReference type="ARBA" id="ARBA00022801"/>
    </source>
</evidence>
<dbReference type="OrthoDB" id="2649545at2"/>
<keyword evidence="7" id="KW-1185">Reference proteome</keyword>
<evidence type="ECO:0000256" key="1">
    <source>
        <dbReference type="ARBA" id="ARBA00022723"/>
    </source>
</evidence>
<dbReference type="Proteomes" id="UP000273145">
    <property type="component" value="Chromosome"/>
</dbReference>
<gene>
    <name evidence="6" type="ORF">EIM92_05355</name>
</gene>
<dbReference type="EMBL" id="CP034248">
    <property type="protein sequence ID" value="AZK45702.1"/>
    <property type="molecule type" value="Genomic_DNA"/>
</dbReference>
<evidence type="ECO:0000313" key="7">
    <source>
        <dbReference type="Proteomes" id="UP000273145"/>
    </source>
</evidence>
<feature type="compositionally biased region" description="Polar residues" evidence="3">
    <location>
        <begin position="54"/>
        <end position="63"/>
    </location>
</feature>
<feature type="signal peptide" evidence="4">
    <location>
        <begin position="1"/>
        <end position="17"/>
    </location>
</feature>
<dbReference type="PANTHER" id="PTHR10587:SF133">
    <property type="entry name" value="CHITIN DEACETYLASE 1-RELATED"/>
    <property type="match status" value="1"/>
</dbReference>
<dbReference type="RefSeq" id="WP_125081800.1">
    <property type="nucleotide sequence ID" value="NZ_CP034248.1"/>
</dbReference>
<dbReference type="InterPro" id="IPR011330">
    <property type="entry name" value="Glyco_hydro/deAcase_b/a-brl"/>
</dbReference>
<sequence length="296" mass="33184">MKLRWIVICLVILYLCAGCTQNTKQKAQQAEQVKPKTQQAEQVEPNAKPEQAKILQNESNTPNLIDGSEQKVRKPHPLSLADLRKKYRSTFLLNGPSSKREVALTFDDAPDDKFTPMVLDVLKREGVQATFFLVGNRIEAHPEIVKRMVREGHLLGNHSYNHANLPKLSDADFREQVIKTDKLISQYTGYTPNIIRPPYGNISEGQIQWLASQKKKVVNWNVDSLDWKGLTTEQVETNVLAHVKPGSIILQHSGGGKGEDLTCTVEALPRIIKQLRDDGVKLVNVAELLDLGIAIK</sequence>
<evidence type="ECO:0000256" key="3">
    <source>
        <dbReference type="SAM" id="MobiDB-lite"/>
    </source>
</evidence>
<proteinExistence type="predicted"/>
<dbReference type="GO" id="GO:0016020">
    <property type="term" value="C:membrane"/>
    <property type="evidence" value="ECO:0007669"/>
    <property type="project" value="TreeGrafter"/>
</dbReference>
<dbReference type="AlphaFoldDB" id="A0A3Q8S9S5"/>
<accession>A0A3Q8S9S5</accession>
<dbReference type="InterPro" id="IPR002509">
    <property type="entry name" value="NODB_dom"/>
</dbReference>
<feature type="domain" description="NodB homology" evidence="5">
    <location>
        <begin position="100"/>
        <end position="283"/>
    </location>
</feature>
<dbReference type="Pfam" id="PF01522">
    <property type="entry name" value="Polysacc_deac_1"/>
    <property type="match status" value="1"/>
</dbReference>
<dbReference type="SUPFAM" id="SSF88713">
    <property type="entry name" value="Glycoside hydrolase/deacetylase"/>
    <property type="match status" value="1"/>
</dbReference>
<dbReference type="InterPro" id="IPR050248">
    <property type="entry name" value="Polysacc_deacetylase_ArnD"/>
</dbReference>
<dbReference type="PROSITE" id="PS51677">
    <property type="entry name" value="NODB"/>
    <property type="match status" value="1"/>
</dbReference>
<protein>
    <submittedName>
        <fullName evidence="6">Polysaccharide deacetylase family protein</fullName>
    </submittedName>
</protein>
<feature type="chain" id="PRO_5039004516" evidence="4">
    <location>
        <begin position="18"/>
        <end position="296"/>
    </location>
</feature>
<dbReference type="Gene3D" id="3.20.20.370">
    <property type="entry name" value="Glycoside hydrolase/deacetylase"/>
    <property type="match status" value="1"/>
</dbReference>
<name>A0A3Q8S9S5_9BACL</name>
<keyword evidence="2" id="KW-0378">Hydrolase</keyword>
<dbReference type="GO" id="GO:0016810">
    <property type="term" value="F:hydrolase activity, acting on carbon-nitrogen (but not peptide) bonds"/>
    <property type="evidence" value="ECO:0007669"/>
    <property type="project" value="InterPro"/>
</dbReference>
<evidence type="ECO:0000313" key="6">
    <source>
        <dbReference type="EMBL" id="AZK45702.1"/>
    </source>
</evidence>
<organism evidence="6 7">
    <name type="scientific">Paenibacillus lentus</name>
    <dbReference type="NCBI Taxonomy" id="1338368"/>
    <lineage>
        <taxon>Bacteria</taxon>
        <taxon>Bacillati</taxon>
        <taxon>Bacillota</taxon>
        <taxon>Bacilli</taxon>
        <taxon>Bacillales</taxon>
        <taxon>Paenibacillaceae</taxon>
        <taxon>Paenibacillus</taxon>
    </lineage>
</organism>
<dbReference type="PANTHER" id="PTHR10587">
    <property type="entry name" value="GLYCOSYL TRANSFERASE-RELATED"/>
    <property type="match status" value="1"/>
</dbReference>
<feature type="region of interest" description="Disordered" evidence="3">
    <location>
        <begin position="35"/>
        <end position="73"/>
    </location>
</feature>
<dbReference type="GO" id="GO:0046872">
    <property type="term" value="F:metal ion binding"/>
    <property type="evidence" value="ECO:0007669"/>
    <property type="project" value="UniProtKB-KW"/>
</dbReference>
<reference evidence="6 7" key="1">
    <citation type="submission" date="2018-11" db="EMBL/GenBank/DDBJ databases">
        <title>Genome sequencing of Paenibacillus lentus DSM25539(T).</title>
        <authorList>
            <person name="Kook J.-K."/>
            <person name="Park S.-N."/>
            <person name="Lim Y.K."/>
        </authorList>
    </citation>
    <scope>NUCLEOTIDE SEQUENCE [LARGE SCALE GENOMIC DNA]</scope>
    <source>
        <strain evidence="6 7">DSM 25539</strain>
    </source>
</reference>
<dbReference type="KEGG" id="plen:EIM92_05355"/>
<evidence type="ECO:0000256" key="4">
    <source>
        <dbReference type="SAM" id="SignalP"/>
    </source>
</evidence>
<evidence type="ECO:0000259" key="5">
    <source>
        <dbReference type="PROSITE" id="PS51677"/>
    </source>
</evidence>
<keyword evidence="1" id="KW-0479">Metal-binding</keyword>
<keyword evidence="4" id="KW-0732">Signal</keyword>
<dbReference type="CDD" id="cd10917">
    <property type="entry name" value="CE4_NodB_like_6s_7s"/>
    <property type="match status" value="1"/>
</dbReference>
<dbReference type="GO" id="GO:0005975">
    <property type="term" value="P:carbohydrate metabolic process"/>
    <property type="evidence" value="ECO:0007669"/>
    <property type="project" value="InterPro"/>
</dbReference>